<reference evidence="1 2" key="1">
    <citation type="submission" date="2023-07" db="EMBL/GenBank/DDBJ databases">
        <title>Genomic Encyclopedia of Type Strains, Phase IV (KMG-IV): sequencing the most valuable type-strain genomes for metagenomic binning, comparative biology and taxonomic classification.</title>
        <authorList>
            <person name="Goeker M."/>
        </authorList>
    </citation>
    <scope>NUCLEOTIDE SEQUENCE [LARGE SCALE GENOMIC DNA]</scope>
    <source>
        <strain evidence="1 2">DSM 17740</strain>
    </source>
</reference>
<keyword evidence="2" id="KW-1185">Reference proteome</keyword>
<dbReference type="Proteomes" id="UP001232445">
    <property type="component" value="Unassembled WGS sequence"/>
</dbReference>
<organism evidence="1 2">
    <name type="scientific">Caldalkalibacillus uzonensis</name>
    <dbReference type="NCBI Taxonomy" id="353224"/>
    <lineage>
        <taxon>Bacteria</taxon>
        <taxon>Bacillati</taxon>
        <taxon>Bacillota</taxon>
        <taxon>Bacilli</taxon>
        <taxon>Bacillales</taxon>
        <taxon>Bacillaceae</taxon>
        <taxon>Caldalkalibacillus</taxon>
    </lineage>
</organism>
<evidence type="ECO:0000313" key="1">
    <source>
        <dbReference type="EMBL" id="MDQ0340260.1"/>
    </source>
</evidence>
<dbReference type="Pfam" id="PF05119">
    <property type="entry name" value="Terminase_4"/>
    <property type="match status" value="1"/>
</dbReference>
<proteinExistence type="predicted"/>
<gene>
    <name evidence="1" type="ORF">J2S00_003065</name>
</gene>
<accession>A0ABU0CXA8</accession>
<name>A0ABU0CXA8_9BACI</name>
<evidence type="ECO:0000313" key="2">
    <source>
        <dbReference type="Proteomes" id="UP001232445"/>
    </source>
</evidence>
<comment type="caution">
    <text evidence="1">The sequence shown here is derived from an EMBL/GenBank/DDBJ whole genome shotgun (WGS) entry which is preliminary data.</text>
</comment>
<protein>
    <submittedName>
        <fullName evidence="1">Phage terminase small subunit</fullName>
    </submittedName>
</protein>
<dbReference type="EMBL" id="JAUSUQ010000012">
    <property type="protein sequence ID" value="MDQ0340260.1"/>
    <property type="molecule type" value="Genomic_DNA"/>
</dbReference>
<sequence>MAKVPSKETIKRRTIADMRKLGVHKPQYNRLIDIYSELVHQYLILNKEFEEKGYRYEVMTDQGGSKKAPIVATLENLRKDILAYSDRLCLNPKSLENVTAETGKTSALASVLKQLS</sequence>
<dbReference type="InterPro" id="IPR006448">
    <property type="entry name" value="Phage_term_ssu_P27"/>
</dbReference>
<dbReference type="RefSeq" id="WP_307341568.1">
    <property type="nucleotide sequence ID" value="NZ_JAUSUQ010000012.1"/>
</dbReference>